<feature type="region of interest" description="Disordered" evidence="1">
    <location>
        <begin position="1"/>
        <end position="22"/>
    </location>
</feature>
<gene>
    <name evidence="2" type="ORF">GCM10011571_17460</name>
</gene>
<protein>
    <submittedName>
        <fullName evidence="2">Uncharacterized protein</fullName>
    </submittedName>
</protein>
<dbReference type="RefSeq" id="WP_188647492.1">
    <property type="nucleotide sequence ID" value="NZ_BMHQ01000005.1"/>
</dbReference>
<evidence type="ECO:0000313" key="2">
    <source>
        <dbReference type="EMBL" id="GGE16307.1"/>
    </source>
</evidence>
<reference evidence="2" key="2">
    <citation type="submission" date="2020-09" db="EMBL/GenBank/DDBJ databases">
        <authorList>
            <person name="Sun Q."/>
            <person name="Zhou Y."/>
        </authorList>
    </citation>
    <scope>NUCLEOTIDE SEQUENCE</scope>
    <source>
        <strain evidence="2">CGMCC 1.15179</strain>
    </source>
</reference>
<organism evidence="2 3">
    <name type="scientific">Marinithermofilum abyssi</name>
    <dbReference type="NCBI Taxonomy" id="1571185"/>
    <lineage>
        <taxon>Bacteria</taxon>
        <taxon>Bacillati</taxon>
        <taxon>Bacillota</taxon>
        <taxon>Bacilli</taxon>
        <taxon>Bacillales</taxon>
        <taxon>Thermoactinomycetaceae</taxon>
        <taxon>Marinithermofilum</taxon>
    </lineage>
</organism>
<dbReference type="EMBL" id="BMHQ01000005">
    <property type="protein sequence ID" value="GGE16307.1"/>
    <property type="molecule type" value="Genomic_DNA"/>
</dbReference>
<evidence type="ECO:0000256" key="1">
    <source>
        <dbReference type="SAM" id="MobiDB-lite"/>
    </source>
</evidence>
<accession>A0A8J2Y969</accession>
<proteinExistence type="predicted"/>
<feature type="compositionally biased region" description="Basic and acidic residues" evidence="1">
    <location>
        <begin position="51"/>
        <end position="62"/>
    </location>
</feature>
<reference evidence="2" key="1">
    <citation type="journal article" date="2014" name="Int. J. Syst. Evol. Microbiol.">
        <title>Complete genome sequence of Corynebacterium casei LMG S-19264T (=DSM 44701T), isolated from a smear-ripened cheese.</title>
        <authorList>
            <consortium name="US DOE Joint Genome Institute (JGI-PGF)"/>
            <person name="Walter F."/>
            <person name="Albersmeier A."/>
            <person name="Kalinowski J."/>
            <person name="Ruckert C."/>
        </authorList>
    </citation>
    <scope>NUCLEOTIDE SEQUENCE</scope>
    <source>
        <strain evidence="2">CGMCC 1.15179</strain>
    </source>
</reference>
<feature type="region of interest" description="Disordered" evidence="1">
    <location>
        <begin position="51"/>
        <end position="75"/>
    </location>
</feature>
<evidence type="ECO:0000313" key="3">
    <source>
        <dbReference type="Proteomes" id="UP000625210"/>
    </source>
</evidence>
<comment type="caution">
    <text evidence="2">The sequence shown here is derived from an EMBL/GenBank/DDBJ whole genome shotgun (WGS) entry which is preliminary data.</text>
</comment>
<name>A0A8J2Y969_9BACL</name>
<keyword evidence="3" id="KW-1185">Reference proteome</keyword>
<dbReference type="AlphaFoldDB" id="A0A8J2Y969"/>
<sequence length="75" mass="8813">MKQMDNQKKQLHIAQADECSTDHKLSIDEQLDEINDLAVLARLFPENMSEYHERREKVKDKLSATVTRQGDRDEK</sequence>
<dbReference type="Proteomes" id="UP000625210">
    <property type="component" value="Unassembled WGS sequence"/>
</dbReference>